<gene>
    <name evidence="2" type="ORF">GAR05_06274</name>
</gene>
<evidence type="ECO:0000256" key="1">
    <source>
        <dbReference type="SAM" id="MobiDB-lite"/>
    </source>
</evidence>
<reference evidence="2 3" key="1">
    <citation type="submission" date="2018-03" db="EMBL/GenBank/DDBJ databases">
        <title>Genomic framework for the identification of Micromonospora saelicesensis and Micromonospora noduli.</title>
        <authorList>
            <person name="Riesco R."/>
            <person name="Trujillo M.E."/>
        </authorList>
    </citation>
    <scope>NUCLEOTIDE SEQUENCE [LARGE SCALE GENOMIC DNA]</scope>
    <source>
        <strain evidence="2 3">GAR05</strain>
    </source>
</reference>
<evidence type="ECO:0000313" key="3">
    <source>
        <dbReference type="Proteomes" id="UP000249334"/>
    </source>
</evidence>
<proteinExistence type="predicted"/>
<organism evidence="2 3">
    <name type="scientific">Micromonospora saelicesensis</name>
    <dbReference type="NCBI Taxonomy" id="285676"/>
    <lineage>
        <taxon>Bacteria</taxon>
        <taxon>Bacillati</taxon>
        <taxon>Actinomycetota</taxon>
        <taxon>Actinomycetes</taxon>
        <taxon>Micromonosporales</taxon>
        <taxon>Micromonosporaceae</taxon>
        <taxon>Micromonospora</taxon>
    </lineage>
</organism>
<keyword evidence="3" id="KW-1185">Reference proteome</keyword>
<dbReference type="EMBL" id="PXXW01000065">
    <property type="protein sequence ID" value="RAN92112.1"/>
    <property type="molecule type" value="Genomic_DNA"/>
</dbReference>
<dbReference type="Proteomes" id="UP000249334">
    <property type="component" value="Unassembled WGS sequence"/>
</dbReference>
<sequence length="55" mass="5860">MKTENIRPYGKPVGQLVMAARGDTLTGMLAGVRSMSQPQRPARVLPAPNPSEVIA</sequence>
<feature type="region of interest" description="Disordered" evidence="1">
    <location>
        <begin position="35"/>
        <end position="55"/>
    </location>
</feature>
<accession>A0ABX9C9G5</accession>
<evidence type="ECO:0000313" key="2">
    <source>
        <dbReference type="EMBL" id="RAN92112.1"/>
    </source>
</evidence>
<comment type="caution">
    <text evidence="2">The sequence shown here is derived from an EMBL/GenBank/DDBJ whole genome shotgun (WGS) entry which is preliminary data.</text>
</comment>
<name>A0ABX9C9G5_9ACTN</name>
<protein>
    <submittedName>
        <fullName evidence="2">Uncharacterized protein</fullName>
    </submittedName>
</protein>